<sequence>MEKGKRSSAVHVLAIPYPSRSHLNPMLQFCRRLVSKGLKATLAITTVISNTTQPKSDSAVQLDTISDGYDEGGFKQASDPQAYVAGLEAAGPKTLAELTKLDLRSLVLELSQYLGVTGFALILWTNAWRALDAVGSGSRLCSGVQRKVEAIVEAETFVEDERGVRYSNLFDAMVDLVVMVITVAGPISVPVLVIEMAWPSGPAPGLTDSDATPEVAALYVNMLIRHLKSRIFYPNLIEKFVVNFSDQTRTEEVGVANPDQLVDVQHHDLRRYIIVSEAGHRAAQPPGLCHHHGNADVPGHRSKPYEEWILDFIEEMEQRMDEEGGGRGLELDGGRGGEVHEADGEGVEEGADVDWVWGVEERGIEEDSTDVAVGGLGVRIVVLMSIVVPRAVPLHKATVHLPHIIYGVVAGGVGGGPGGGVPSSVMGLDEEMEKKERIRILEQEMEDMPLTPYSKMGVQEMEKHATISALYSSMREQEMEKHTVVQRMDHRSGLSIAC</sequence>
<dbReference type="PANTHER" id="PTHR45934:SF28">
    <property type="entry name" value="OS03G0153100 PROTEIN"/>
    <property type="match status" value="1"/>
</dbReference>
<dbReference type="AlphaFoldDB" id="A0A834LLF7"/>
<keyword evidence="1" id="KW-0560">Oxidoreductase</keyword>
<feature type="compositionally biased region" description="Basic and acidic residues" evidence="3">
    <location>
        <begin position="323"/>
        <end position="343"/>
    </location>
</feature>
<proteinExistence type="predicted"/>
<comment type="caution">
    <text evidence="4">The sequence shown here is derived from an EMBL/GenBank/DDBJ whole genome shotgun (WGS) entry which is preliminary data.</text>
</comment>
<dbReference type="PANTHER" id="PTHR45934">
    <property type="entry name" value="FAD/NAD(P)-BINDING OXIDOREDUCTASE FAMILY PROTEIN"/>
    <property type="match status" value="1"/>
</dbReference>
<evidence type="ECO:0000256" key="1">
    <source>
        <dbReference type="ARBA" id="ARBA00023002"/>
    </source>
</evidence>
<keyword evidence="5" id="KW-1185">Reference proteome</keyword>
<name>A0A834LLF7_RHOSS</name>
<evidence type="ECO:0000256" key="3">
    <source>
        <dbReference type="SAM" id="MobiDB-lite"/>
    </source>
</evidence>
<keyword evidence="2" id="KW-0503">Monooxygenase</keyword>
<protein>
    <submittedName>
        <fullName evidence="4">Uncharacterized protein</fullName>
    </submittedName>
</protein>
<dbReference type="SUPFAM" id="SSF53756">
    <property type="entry name" value="UDP-Glycosyltransferase/glycogen phosphorylase"/>
    <property type="match status" value="1"/>
</dbReference>
<dbReference type="InterPro" id="IPR017853">
    <property type="entry name" value="GH"/>
</dbReference>
<dbReference type="InterPro" id="IPR044560">
    <property type="entry name" value="MOase"/>
</dbReference>
<gene>
    <name evidence="4" type="ORF">RHSIM_Rhsim06G0014100</name>
</gene>
<evidence type="ECO:0000313" key="5">
    <source>
        <dbReference type="Proteomes" id="UP000626092"/>
    </source>
</evidence>
<evidence type="ECO:0000313" key="4">
    <source>
        <dbReference type="EMBL" id="KAF7141584.1"/>
    </source>
</evidence>
<accession>A0A834LLF7</accession>
<feature type="region of interest" description="Disordered" evidence="3">
    <location>
        <begin position="323"/>
        <end position="346"/>
    </location>
</feature>
<dbReference type="Gene3D" id="3.40.50.2000">
    <property type="entry name" value="Glycogen Phosphorylase B"/>
    <property type="match status" value="1"/>
</dbReference>
<dbReference type="SUPFAM" id="SSF51445">
    <property type="entry name" value="(Trans)glycosidases"/>
    <property type="match status" value="1"/>
</dbReference>
<organism evidence="4 5">
    <name type="scientific">Rhododendron simsii</name>
    <name type="common">Sims's rhododendron</name>
    <dbReference type="NCBI Taxonomy" id="118357"/>
    <lineage>
        <taxon>Eukaryota</taxon>
        <taxon>Viridiplantae</taxon>
        <taxon>Streptophyta</taxon>
        <taxon>Embryophyta</taxon>
        <taxon>Tracheophyta</taxon>
        <taxon>Spermatophyta</taxon>
        <taxon>Magnoliopsida</taxon>
        <taxon>eudicotyledons</taxon>
        <taxon>Gunneridae</taxon>
        <taxon>Pentapetalae</taxon>
        <taxon>asterids</taxon>
        <taxon>Ericales</taxon>
        <taxon>Ericaceae</taxon>
        <taxon>Ericoideae</taxon>
        <taxon>Rhodoreae</taxon>
        <taxon>Rhododendron</taxon>
    </lineage>
</organism>
<dbReference type="Proteomes" id="UP000626092">
    <property type="component" value="Unassembled WGS sequence"/>
</dbReference>
<dbReference type="GO" id="GO:0004497">
    <property type="term" value="F:monooxygenase activity"/>
    <property type="evidence" value="ECO:0007669"/>
    <property type="project" value="UniProtKB-KW"/>
</dbReference>
<dbReference type="OrthoDB" id="5835829at2759"/>
<reference evidence="4" key="1">
    <citation type="submission" date="2019-11" db="EMBL/GenBank/DDBJ databases">
        <authorList>
            <person name="Liu Y."/>
            <person name="Hou J."/>
            <person name="Li T.-Q."/>
            <person name="Guan C.-H."/>
            <person name="Wu X."/>
            <person name="Wu H.-Z."/>
            <person name="Ling F."/>
            <person name="Zhang R."/>
            <person name="Shi X.-G."/>
            <person name="Ren J.-P."/>
            <person name="Chen E.-F."/>
            <person name="Sun J.-M."/>
        </authorList>
    </citation>
    <scope>NUCLEOTIDE SEQUENCE</scope>
    <source>
        <strain evidence="4">Adult_tree_wgs_1</strain>
        <tissue evidence="4">Leaves</tissue>
    </source>
</reference>
<evidence type="ECO:0000256" key="2">
    <source>
        <dbReference type="ARBA" id="ARBA00023033"/>
    </source>
</evidence>
<dbReference type="EMBL" id="WJXA01000006">
    <property type="protein sequence ID" value="KAF7141584.1"/>
    <property type="molecule type" value="Genomic_DNA"/>
</dbReference>
<dbReference type="Gene3D" id="3.20.20.80">
    <property type="entry name" value="Glycosidases"/>
    <property type="match status" value="1"/>
</dbReference>